<dbReference type="AlphaFoldDB" id="A0A6V8IBC2"/>
<sequence>MSVRVRVADGRVVRDPRGRKCPDGEFSVDEKDFFWAGCLRSGDLVRVDAKAPAATPALVVAADRKAESK</sequence>
<keyword evidence="2" id="KW-1185">Reference proteome</keyword>
<dbReference type="RefSeq" id="WP_202205930.1">
    <property type="nucleotide sequence ID" value="NZ_BLJP01000043.1"/>
</dbReference>
<protein>
    <recommendedName>
        <fullName evidence="3">DUF2635 domain-containing protein</fullName>
    </recommendedName>
</protein>
<dbReference type="EMBL" id="BLJP01000043">
    <property type="protein sequence ID" value="GFE94918.1"/>
    <property type="molecule type" value="Genomic_DNA"/>
</dbReference>
<accession>A0A6V8IBC2</accession>
<comment type="caution">
    <text evidence="1">The sequence shown here is derived from an EMBL/GenBank/DDBJ whole genome shotgun (WGS) entry which is preliminary data.</text>
</comment>
<evidence type="ECO:0000313" key="2">
    <source>
        <dbReference type="Proteomes" id="UP000548726"/>
    </source>
</evidence>
<evidence type="ECO:0000313" key="1">
    <source>
        <dbReference type="EMBL" id="GFE94918.1"/>
    </source>
</evidence>
<proteinExistence type="predicted"/>
<evidence type="ECO:0008006" key="3">
    <source>
        <dbReference type="Google" id="ProtNLM"/>
    </source>
</evidence>
<name>A0A6V8IBC2_9PROT</name>
<dbReference type="Proteomes" id="UP000548726">
    <property type="component" value="Unassembled WGS sequence"/>
</dbReference>
<gene>
    <name evidence="1" type="ORF">DmAi_29770</name>
</gene>
<organism evidence="1 2">
    <name type="scientific">Acetobacter persici</name>
    <dbReference type="NCBI Taxonomy" id="1076596"/>
    <lineage>
        <taxon>Bacteria</taxon>
        <taxon>Pseudomonadati</taxon>
        <taxon>Pseudomonadota</taxon>
        <taxon>Alphaproteobacteria</taxon>
        <taxon>Acetobacterales</taxon>
        <taxon>Acetobacteraceae</taxon>
        <taxon>Acetobacter</taxon>
    </lineage>
</organism>
<reference evidence="1 2" key="1">
    <citation type="journal article" date="2020" name="Cell Rep.">
        <title>Local necrotic cells trigger systemic immune activation via gut microbiome dysbiosis in Drosophila.</title>
        <authorList>
            <person name="Kosakamoto H."/>
            <person name="Yamauchi T."/>
            <person name="Akuzawa-Tokita Y."/>
            <person name="Nishimura K."/>
            <person name="Soga T."/>
            <person name="Murakami T."/>
            <person name="Mori H."/>
            <person name="Yamamoto K."/>
            <person name="Miyazaki R."/>
            <person name="Koto A."/>
            <person name="Miura M."/>
            <person name="Obata F."/>
        </authorList>
    </citation>
    <scope>NUCLEOTIDE SEQUENCE [LARGE SCALE GENOMIC DNA]</scope>
    <source>
        <strain evidence="1 2">Ai</strain>
    </source>
</reference>